<keyword evidence="7 16" id="KW-0812">Transmembrane</keyword>
<dbReference type="EC" id="2.4.99.28" evidence="16"/>
<keyword evidence="5 16" id="KW-0328">Glycosyltransferase</keyword>
<name>A0A974XZB5_9GAMM</name>
<feature type="transmembrane region" description="Helical" evidence="16">
    <location>
        <begin position="350"/>
        <end position="373"/>
    </location>
</feature>
<dbReference type="GO" id="GO:0005886">
    <property type="term" value="C:plasma membrane"/>
    <property type="evidence" value="ECO:0007669"/>
    <property type="project" value="UniProtKB-SubCell"/>
</dbReference>
<feature type="region of interest" description="Disordered" evidence="18">
    <location>
        <begin position="412"/>
        <end position="434"/>
    </location>
</feature>
<keyword evidence="13 16" id="KW-0961">Cell wall biogenesis/degradation</keyword>
<dbReference type="PANTHER" id="PTHR30474">
    <property type="entry name" value="CELL CYCLE PROTEIN"/>
    <property type="match status" value="1"/>
</dbReference>
<evidence type="ECO:0000313" key="19">
    <source>
        <dbReference type="EMBL" id="QSX78557.1"/>
    </source>
</evidence>
<evidence type="ECO:0000256" key="10">
    <source>
        <dbReference type="ARBA" id="ARBA00022989"/>
    </source>
</evidence>
<comment type="function">
    <text evidence="16">Peptidoglycan polymerase that is essential for cell division.</text>
</comment>
<dbReference type="InterPro" id="IPR013437">
    <property type="entry name" value="FtsW"/>
</dbReference>
<dbReference type="GO" id="GO:0071555">
    <property type="term" value="P:cell wall organization"/>
    <property type="evidence" value="ECO:0007669"/>
    <property type="project" value="UniProtKB-KW"/>
</dbReference>
<sequence length="434" mass="46459">MTDSARQATRLDALGGRFDPWLLAVTCTLACVGVVMVGSSSIAIAEGLDVGPFYFLTRHIVFLAAGVGLAAWMMRTELKAIEQRSQWLLLACFVLLLLVFVPGVGKSVNGARRWLNLGISNFQAVEAVKLLFIVWLASYLKRFSEDLAATWSAMLKPIGVAVAMVGLLLLQPDFGSSSLILAVAAGMLVLGGVNMPRMFGPVLVLLPLLAVIAIAEPYRVARLTSFRNPWADPFNTGYQLTNALMAVGRGEWTGVGLGASVQKLSYLPEAHTDFIMAVIAEELGFVGVCLVIGLYVALAGRAFWIGLQCVEMRRHFAGYCAFGIALWMSLQSFVSIGVNLGLLPTKGLTLPLISSGGSSVLMTSMALGLLLRVSYELDRAQRQVARLRGEAQQVSTGVPAASQPLPVVTSKAAGEGRGTSRLRQRVEPVFGRTA</sequence>
<keyword evidence="10 16" id="KW-1133">Transmembrane helix</keyword>
<evidence type="ECO:0000256" key="15">
    <source>
        <dbReference type="ARBA" id="ARBA00049902"/>
    </source>
</evidence>
<evidence type="ECO:0000256" key="4">
    <source>
        <dbReference type="ARBA" id="ARBA00022618"/>
    </source>
</evidence>
<comment type="subcellular location">
    <subcellularLocation>
        <location evidence="16">Cell inner membrane</location>
        <topology evidence="16">Multi-pass membrane protein</topology>
    </subcellularLocation>
    <subcellularLocation>
        <location evidence="1">Cell membrane</location>
        <topology evidence="1">Multi-pass membrane protein</topology>
    </subcellularLocation>
    <text evidence="16">Localizes to the division septum.</text>
</comment>
<keyword evidence="17" id="KW-0175">Coiled coil</keyword>
<dbReference type="Proteomes" id="UP000639274">
    <property type="component" value="Chromosome"/>
</dbReference>
<evidence type="ECO:0000256" key="12">
    <source>
        <dbReference type="ARBA" id="ARBA00023306"/>
    </source>
</evidence>
<evidence type="ECO:0000256" key="7">
    <source>
        <dbReference type="ARBA" id="ARBA00022692"/>
    </source>
</evidence>
<dbReference type="PANTHER" id="PTHR30474:SF2">
    <property type="entry name" value="PEPTIDOGLYCAN GLYCOSYLTRANSFERASE FTSW-RELATED"/>
    <property type="match status" value="1"/>
</dbReference>
<dbReference type="NCBIfam" id="TIGR02614">
    <property type="entry name" value="ftsW"/>
    <property type="match status" value="1"/>
</dbReference>
<dbReference type="GO" id="GO:0008360">
    <property type="term" value="P:regulation of cell shape"/>
    <property type="evidence" value="ECO:0007669"/>
    <property type="project" value="UniProtKB-KW"/>
</dbReference>
<feature type="transmembrane region" description="Helical" evidence="16">
    <location>
        <begin position="117"/>
        <end position="137"/>
    </location>
</feature>
<feature type="transmembrane region" description="Helical" evidence="16">
    <location>
        <begin position="316"/>
        <end position="338"/>
    </location>
</feature>
<dbReference type="KEGG" id="lsf:I8J32_000985"/>
<comment type="similarity">
    <text evidence="14 16">Belongs to the SEDS family. FtsW subfamily.</text>
</comment>
<dbReference type="Pfam" id="PF01098">
    <property type="entry name" value="FTSW_RODA_SPOVE"/>
    <property type="match status" value="1"/>
</dbReference>
<keyword evidence="8 16" id="KW-0133">Cell shape</keyword>
<gene>
    <name evidence="16 19" type="primary">ftsW</name>
    <name evidence="19" type="ORF">I8J32_000985</name>
</gene>
<evidence type="ECO:0000256" key="14">
    <source>
        <dbReference type="ARBA" id="ARBA00038053"/>
    </source>
</evidence>
<dbReference type="GO" id="GO:0015648">
    <property type="term" value="F:lipid-linked peptidoglycan transporter activity"/>
    <property type="evidence" value="ECO:0007669"/>
    <property type="project" value="TreeGrafter"/>
</dbReference>
<evidence type="ECO:0000256" key="18">
    <source>
        <dbReference type="SAM" id="MobiDB-lite"/>
    </source>
</evidence>
<dbReference type="GO" id="GO:0008955">
    <property type="term" value="F:peptidoglycan glycosyltransferase activity"/>
    <property type="evidence" value="ECO:0007669"/>
    <property type="project" value="UniProtKB-UniRule"/>
</dbReference>
<dbReference type="InterPro" id="IPR001182">
    <property type="entry name" value="FtsW/RodA"/>
</dbReference>
<feature type="transmembrane region" description="Helical" evidence="16">
    <location>
        <begin position="283"/>
        <end position="304"/>
    </location>
</feature>
<evidence type="ECO:0000256" key="2">
    <source>
        <dbReference type="ARBA" id="ARBA00004752"/>
    </source>
</evidence>
<accession>A0A974XZB5</accession>
<feature type="transmembrane region" description="Helical" evidence="16">
    <location>
        <begin position="87"/>
        <end position="105"/>
    </location>
</feature>
<dbReference type="GO" id="GO:0032153">
    <property type="term" value="C:cell division site"/>
    <property type="evidence" value="ECO:0007669"/>
    <property type="project" value="UniProtKB-UniRule"/>
</dbReference>
<keyword evidence="4 16" id="KW-0132">Cell division</keyword>
<evidence type="ECO:0000256" key="17">
    <source>
        <dbReference type="SAM" id="Coils"/>
    </source>
</evidence>
<feature type="transmembrane region" description="Helical" evidence="16">
    <location>
        <begin position="21"/>
        <end position="44"/>
    </location>
</feature>
<comment type="pathway">
    <text evidence="2 16">Cell wall biogenesis; peptidoglycan biosynthesis.</text>
</comment>
<dbReference type="RefSeq" id="WP_200614232.1">
    <property type="nucleotide sequence ID" value="NZ_CP071518.1"/>
</dbReference>
<dbReference type="HAMAP" id="MF_00913">
    <property type="entry name" value="PGT_FtsW_proteobact"/>
    <property type="match status" value="1"/>
</dbReference>
<evidence type="ECO:0000256" key="5">
    <source>
        <dbReference type="ARBA" id="ARBA00022676"/>
    </source>
</evidence>
<evidence type="ECO:0000313" key="20">
    <source>
        <dbReference type="Proteomes" id="UP000639274"/>
    </source>
</evidence>
<keyword evidence="20" id="KW-1185">Reference proteome</keyword>
<evidence type="ECO:0000256" key="8">
    <source>
        <dbReference type="ARBA" id="ARBA00022960"/>
    </source>
</evidence>
<keyword evidence="3 16" id="KW-1003">Cell membrane</keyword>
<keyword evidence="9 16" id="KW-0573">Peptidoglycan synthesis</keyword>
<keyword evidence="12 16" id="KW-0131">Cell cycle</keyword>
<evidence type="ECO:0000256" key="3">
    <source>
        <dbReference type="ARBA" id="ARBA00022475"/>
    </source>
</evidence>
<dbReference type="GO" id="GO:0009252">
    <property type="term" value="P:peptidoglycan biosynthetic process"/>
    <property type="evidence" value="ECO:0007669"/>
    <property type="project" value="UniProtKB-UniRule"/>
</dbReference>
<keyword evidence="11 16" id="KW-0472">Membrane</keyword>
<feature type="transmembrane region" description="Helical" evidence="16">
    <location>
        <begin position="56"/>
        <end position="75"/>
    </location>
</feature>
<feature type="coiled-coil region" evidence="17">
    <location>
        <begin position="370"/>
        <end position="397"/>
    </location>
</feature>
<proteinExistence type="inferred from homology"/>
<dbReference type="GO" id="GO:0043093">
    <property type="term" value="P:FtsZ-dependent cytokinesis"/>
    <property type="evidence" value="ECO:0007669"/>
    <property type="project" value="UniProtKB-UniRule"/>
</dbReference>
<feature type="transmembrane region" description="Helical" evidence="16">
    <location>
        <begin position="176"/>
        <end position="195"/>
    </location>
</feature>
<protein>
    <recommendedName>
        <fullName evidence="16">Probable peptidoglycan glycosyltransferase FtsW</fullName>
        <shortName evidence="16">PGT</shortName>
        <ecNumber evidence="16">2.4.99.28</ecNumber>
    </recommendedName>
    <alternativeName>
        <fullName evidence="16">Cell division protein FtsW</fullName>
    </alternativeName>
    <alternativeName>
        <fullName evidence="16">Cell wall polymerase</fullName>
    </alternativeName>
    <alternativeName>
        <fullName evidence="16">Peptidoglycan polymerase</fullName>
        <shortName evidence="16">PG polymerase</shortName>
    </alternativeName>
</protein>
<organism evidence="19 20">
    <name type="scientific">Agrilutibacter solisilvae</name>
    <dbReference type="NCBI Taxonomy" id="2763317"/>
    <lineage>
        <taxon>Bacteria</taxon>
        <taxon>Pseudomonadati</taxon>
        <taxon>Pseudomonadota</taxon>
        <taxon>Gammaproteobacteria</taxon>
        <taxon>Lysobacterales</taxon>
        <taxon>Lysobacteraceae</taxon>
        <taxon>Agrilutibacter</taxon>
    </lineage>
</organism>
<evidence type="ECO:0000256" key="16">
    <source>
        <dbReference type="HAMAP-Rule" id="MF_00913"/>
    </source>
</evidence>
<feature type="transmembrane region" description="Helical" evidence="16">
    <location>
        <begin position="202"/>
        <end position="220"/>
    </location>
</feature>
<reference evidence="19 20" key="1">
    <citation type="submission" date="2021-03" db="EMBL/GenBank/DDBJ databases">
        <title>Lysobacter sp. nov. isolated from soil of gangwondo yeongwol, south Korea.</title>
        <authorList>
            <person name="Kim K.R."/>
            <person name="Kim K.H."/>
            <person name="Jeon C.O."/>
        </authorList>
    </citation>
    <scope>NUCLEOTIDE SEQUENCE [LARGE SCALE GENOMIC DNA]</scope>
    <source>
        <strain evidence="19 20">R19</strain>
    </source>
</reference>
<feature type="transmembrane region" description="Helical" evidence="16">
    <location>
        <begin position="149"/>
        <end position="170"/>
    </location>
</feature>
<evidence type="ECO:0000256" key="9">
    <source>
        <dbReference type="ARBA" id="ARBA00022984"/>
    </source>
</evidence>
<comment type="catalytic activity">
    <reaction evidence="15 16">
        <text>[GlcNAc-(1-&gt;4)-Mur2Ac(oyl-L-Ala-gamma-D-Glu-L-Lys-D-Ala-D-Ala)](n)-di-trans,octa-cis-undecaprenyl diphosphate + beta-D-GlcNAc-(1-&gt;4)-Mur2Ac(oyl-L-Ala-gamma-D-Glu-L-Lys-D-Ala-D-Ala)-di-trans,octa-cis-undecaprenyl diphosphate = [GlcNAc-(1-&gt;4)-Mur2Ac(oyl-L-Ala-gamma-D-Glu-L-Lys-D-Ala-D-Ala)](n+1)-di-trans,octa-cis-undecaprenyl diphosphate + di-trans,octa-cis-undecaprenyl diphosphate + H(+)</text>
        <dbReference type="Rhea" id="RHEA:23708"/>
        <dbReference type="Rhea" id="RHEA-COMP:9602"/>
        <dbReference type="Rhea" id="RHEA-COMP:9603"/>
        <dbReference type="ChEBI" id="CHEBI:15378"/>
        <dbReference type="ChEBI" id="CHEBI:58405"/>
        <dbReference type="ChEBI" id="CHEBI:60033"/>
        <dbReference type="ChEBI" id="CHEBI:78435"/>
        <dbReference type="EC" id="2.4.99.28"/>
    </reaction>
</comment>
<evidence type="ECO:0000256" key="11">
    <source>
        <dbReference type="ARBA" id="ARBA00023136"/>
    </source>
</evidence>
<keyword evidence="6 16" id="KW-0808">Transferase</keyword>
<dbReference type="EMBL" id="CP071518">
    <property type="protein sequence ID" value="QSX78557.1"/>
    <property type="molecule type" value="Genomic_DNA"/>
</dbReference>
<dbReference type="AlphaFoldDB" id="A0A974XZB5"/>
<evidence type="ECO:0000256" key="1">
    <source>
        <dbReference type="ARBA" id="ARBA00004651"/>
    </source>
</evidence>
<keyword evidence="16" id="KW-0997">Cell inner membrane</keyword>
<evidence type="ECO:0000256" key="6">
    <source>
        <dbReference type="ARBA" id="ARBA00022679"/>
    </source>
</evidence>
<evidence type="ECO:0000256" key="13">
    <source>
        <dbReference type="ARBA" id="ARBA00023316"/>
    </source>
</evidence>